<dbReference type="NCBIfam" id="NF046089">
    <property type="entry name" value="CD3337_EF1877"/>
    <property type="match status" value="1"/>
</dbReference>
<reference evidence="3 4" key="1">
    <citation type="submission" date="2020-02" db="EMBL/GenBank/DDBJ databases">
        <title>Paenibacillus sp. nov., isolated from rhizosphere soil of tomato.</title>
        <authorList>
            <person name="Weon H.-Y."/>
            <person name="Lee S.A."/>
        </authorList>
    </citation>
    <scope>NUCLEOTIDE SEQUENCE [LARGE SCALE GENOMIC DNA]</scope>
    <source>
        <strain evidence="3 4">14171R-81</strain>
        <plasmid evidence="3 4">unnamed1</plasmid>
    </source>
</reference>
<geneLocation type="plasmid" evidence="3 4">
    <name>unnamed1</name>
</geneLocation>
<dbReference type="KEGG" id="prz:GZH47_31675"/>
<feature type="compositionally biased region" description="Polar residues" evidence="1">
    <location>
        <begin position="866"/>
        <end position="875"/>
    </location>
</feature>
<dbReference type="InterPro" id="IPR058112">
    <property type="entry name" value="CD3337_EF1877-like"/>
</dbReference>
<dbReference type="RefSeq" id="WP_162645605.1">
    <property type="nucleotide sequence ID" value="NZ_CP048287.1"/>
</dbReference>
<keyword evidence="2" id="KW-0472">Membrane</keyword>
<feature type="transmembrane region" description="Helical" evidence="2">
    <location>
        <begin position="152"/>
        <end position="173"/>
    </location>
</feature>
<evidence type="ECO:0000313" key="3">
    <source>
        <dbReference type="EMBL" id="QHW35459.1"/>
    </source>
</evidence>
<protein>
    <submittedName>
        <fullName evidence="3">Uncharacterized protein</fullName>
    </submittedName>
</protein>
<feature type="transmembrane region" description="Helical" evidence="2">
    <location>
        <begin position="336"/>
        <end position="356"/>
    </location>
</feature>
<feature type="transmembrane region" description="Helical" evidence="2">
    <location>
        <begin position="179"/>
        <end position="198"/>
    </location>
</feature>
<feature type="transmembrane region" description="Helical" evidence="2">
    <location>
        <begin position="405"/>
        <end position="424"/>
    </location>
</feature>
<sequence>MGLKMKMKIPRIRIKRPSKRLLFISSIVMTLLVAFIVSASLVYADSMDEMIPKDQTTNTLYNKYSASHYSFQTLSPDRKFWQIGAKANDSVSRIYDQALSGLFLIGVQITRFFNFIAREAFTFSYMDSLIDGAADIIQSVSGISHGTIGNGLWSGMFGVFASITMLAVLWQMIRFKFLDSLQTMISFVIALVVAFAFFTQADTFLKFLNDTGNEVAATMYAGLAKPGGLSTSTTTGVQAISEQVWMELVMKPYGMLQYDDASAYETHPTQIDKVLKTKPYSDERDEALMAVSSDFPAVQDVRSDEQMIVLLCNTIFGAIILGLLSFWAVATIYVRLRLLVHAMVMAVTLLGSLLPGREAGISVVRSQFLKLIGLMLMCVFTMFFLDLSLVVGHMTYNLVAVKAKAGWFTGMLLEAIMIFVVFKYKDEIGSVFAKAAGHIPMPAKAKSTVLDAVQRNVTRSLYNKGMTAVSGMFNKQQTEGVPNTFNPSALSKSSDNMNDATTASMQLRYQREKEASEQLATETGQPVQYTPYVAKVHENLRNGTKNPFRGMDKEWKEEKGRLSDVQKDGGDVRQAILSQGISEDMNDQQVAATIYSNENAIRQASTFMVNRPKSAVSQLQRAGTLNKNRKLETSVNDFVMVELFQRYRVEYKTAIDTSAATGEPVKHSEFVKKMDERFKGAGLTNTNQINQTMTTRRGRITYASQFESMPEFGKKKGDLLRANEAFRKATGTIEEVRPPVAPINTSVPLNTASIIKNAPALPTASSKREVPIVLTTTPVVQSEVDMSRVKLPNELKNNMNAAKDKLSKSASVDIGDRLEVNTETNVQVFTTLKQRVSHEVSTDLSKLDQELKVMKRANGTKLQEATVNASTNSVVKKNTQTAQQTRKKQQRPTVE</sequence>
<gene>
    <name evidence="3" type="ORF">GZH47_31675</name>
</gene>
<feature type="region of interest" description="Disordered" evidence="1">
    <location>
        <begin position="866"/>
        <end position="895"/>
    </location>
</feature>
<dbReference type="AlphaFoldDB" id="A0A6C0PAD4"/>
<keyword evidence="4" id="KW-1185">Reference proteome</keyword>
<organism evidence="3 4">
    <name type="scientific">Paenibacillus rhizovicinus</name>
    <dbReference type="NCBI Taxonomy" id="2704463"/>
    <lineage>
        <taxon>Bacteria</taxon>
        <taxon>Bacillati</taxon>
        <taxon>Bacillota</taxon>
        <taxon>Bacilli</taxon>
        <taxon>Bacillales</taxon>
        <taxon>Paenibacillaceae</taxon>
        <taxon>Paenibacillus</taxon>
    </lineage>
</organism>
<keyword evidence="2" id="KW-1133">Transmembrane helix</keyword>
<feature type="transmembrane region" description="Helical" evidence="2">
    <location>
        <begin position="368"/>
        <end position="385"/>
    </location>
</feature>
<keyword evidence="3" id="KW-0614">Plasmid</keyword>
<proteinExistence type="predicted"/>
<feature type="compositionally biased region" description="Basic residues" evidence="1">
    <location>
        <begin position="885"/>
        <end position="895"/>
    </location>
</feature>
<evidence type="ECO:0000256" key="2">
    <source>
        <dbReference type="SAM" id="Phobius"/>
    </source>
</evidence>
<dbReference type="Proteomes" id="UP000479114">
    <property type="component" value="Plasmid unnamed1"/>
</dbReference>
<evidence type="ECO:0000256" key="1">
    <source>
        <dbReference type="SAM" id="MobiDB-lite"/>
    </source>
</evidence>
<name>A0A6C0PAD4_9BACL</name>
<evidence type="ECO:0000313" key="4">
    <source>
        <dbReference type="Proteomes" id="UP000479114"/>
    </source>
</evidence>
<accession>A0A6C0PAD4</accession>
<feature type="transmembrane region" description="Helical" evidence="2">
    <location>
        <begin position="21"/>
        <end position="44"/>
    </location>
</feature>
<keyword evidence="2" id="KW-0812">Transmembrane</keyword>
<feature type="transmembrane region" description="Helical" evidence="2">
    <location>
        <begin position="308"/>
        <end position="330"/>
    </location>
</feature>
<dbReference type="EMBL" id="CP048287">
    <property type="protein sequence ID" value="QHW35459.1"/>
    <property type="molecule type" value="Genomic_DNA"/>
</dbReference>